<evidence type="ECO:0000256" key="1">
    <source>
        <dbReference type="PIRSR" id="PIRSR600888-1"/>
    </source>
</evidence>
<reference evidence="4 5" key="1">
    <citation type="journal article" date="2013" name="Genome Announc.">
        <title>Complete Genome of a Methanosarcina mazei Strain Isolated from Sediment Samples from an Amazonian Flooded Area.</title>
        <authorList>
            <person name="Assis das Gracas D."/>
            <person name="Thiago Juca Ramos R."/>
            <person name="Vieira Araujo A.C."/>
            <person name="Zahlouth R."/>
            <person name="Ribeiro Carneiro A."/>
            <person name="Souza Lopes T."/>
            <person name="Azevedo Barauna R."/>
            <person name="Azevedo V."/>
            <person name="Cruz Schneider M.P."/>
            <person name="Pellizari V.H."/>
            <person name="Silva A."/>
        </authorList>
    </citation>
    <scope>NUCLEOTIDE SEQUENCE [LARGE SCALE GENOMIC DNA]</scope>
    <source>
        <strain evidence="4 5">Tuc01</strain>
    </source>
</reference>
<dbReference type="GO" id="GO:0019305">
    <property type="term" value="P:dTDP-rhamnose biosynthetic process"/>
    <property type="evidence" value="ECO:0007669"/>
    <property type="project" value="UniProtKB-UniRule"/>
</dbReference>
<dbReference type="KEGG" id="mmaz:MmTuc01_1218"/>
<comment type="function">
    <text evidence="3">Catalyzes the epimerization of the C3' and C5'positions of dTDP-6-deoxy-D-xylo-4-hexulose, forming dTDP-6-deoxy-L-lyxo-4-hexulose.</text>
</comment>
<dbReference type="Proteomes" id="UP000011718">
    <property type="component" value="Chromosome"/>
</dbReference>
<dbReference type="EC" id="5.1.3.13" evidence="3"/>
<comment type="pathway">
    <text evidence="3">Carbohydrate biosynthesis; dTDP-L-rhamnose biosynthesis.</text>
</comment>
<dbReference type="Pfam" id="PF00908">
    <property type="entry name" value="dTDP_sugar_isom"/>
    <property type="match status" value="1"/>
</dbReference>
<dbReference type="HOGENOM" id="CLU_1431663_0_0_2"/>
<evidence type="ECO:0000256" key="2">
    <source>
        <dbReference type="PIRSR" id="PIRSR600888-3"/>
    </source>
</evidence>
<dbReference type="SUPFAM" id="SSF51182">
    <property type="entry name" value="RmlC-like cupins"/>
    <property type="match status" value="1"/>
</dbReference>
<dbReference type="CDD" id="cd00438">
    <property type="entry name" value="cupin_RmlC"/>
    <property type="match status" value="1"/>
</dbReference>
<feature type="active site" description="Proton donor" evidence="1">
    <location>
        <position position="91"/>
    </location>
</feature>
<dbReference type="NCBIfam" id="TIGR01221">
    <property type="entry name" value="rmlC"/>
    <property type="match status" value="1"/>
</dbReference>
<accession>M1Q2W4</accession>
<dbReference type="InterPro" id="IPR000888">
    <property type="entry name" value="RmlC-like"/>
</dbReference>
<dbReference type="PANTHER" id="PTHR21047">
    <property type="entry name" value="DTDP-6-DEOXY-D-GLUCOSE-3,5 EPIMERASE"/>
    <property type="match status" value="1"/>
</dbReference>
<dbReference type="PANTHER" id="PTHR21047:SF2">
    <property type="entry name" value="THYMIDINE DIPHOSPHO-4-KETO-RHAMNOSE 3,5-EPIMERASE"/>
    <property type="match status" value="1"/>
</dbReference>
<name>M1Q2W4_METMZ</name>
<organism evidence="4 5">
    <name type="scientific">Methanosarcina mazei Tuc01</name>
    <dbReference type="NCBI Taxonomy" id="1236903"/>
    <lineage>
        <taxon>Archaea</taxon>
        <taxon>Methanobacteriati</taxon>
        <taxon>Methanobacteriota</taxon>
        <taxon>Stenosarchaea group</taxon>
        <taxon>Methanomicrobia</taxon>
        <taxon>Methanosarcinales</taxon>
        <taxon>Methanosarcinaceae</taxon>
        <taxon>Methanosarcina</taxon>
    </lineage>
</organism>
<evidence type="ECO:0000313" key="5">
    <source>
        <dbReference type="Proteomes" id="UP000011718"/>
    </source>
</evidence>
<dbReference type="InterPro" id="IPR014710">
    <property type="entry name" value="RmlC-like_jellyroll"/>
</dbReference>
<comment type="subunit">
    <text evidence="3">Homodimer.</text>
</comment>
<dbReference type="EMBL" id="CP004144">
    <property type="protein sequence ID" value="AGF96605.1"/>
    <property type="molecule type" value="Genomic_DNA"/>
</dbReference>
<dbReference type="Gene3D" id="2.60.120.10">
    <property type="entry name" value="Jelly Rolls"/>
    <property type="match status" value="1"/>
</dbReference>
<dbReference type="AlphaFoldDB" id="M1Q2W4"/>
<gene>
    <name evidence="4" type="ORF">MmTuc01_1218</name>
</gene>
<keyword evidence="3" id="KW-0413">Isomerase</keyword>
<dbReference type="BioCyc" id="MMAZ1236903:G139K-1163-MONOMER"/>
<evidence type="ECO:0000256" key="3">
    <source>
        <dbReference type="RuleBase" id="RU364069"/>
    </source>
</evidence>
<evidence type="ECO:0000313" key="4">
    <source>
        <dbReference type="EMBL" id="AGF96605.1"/>
    </source>
</evidence>
<comment type="similarity">
    <text evidence="3">Belongs to the dTDP-4-dehydrorhamnose 3,5-epimerase family.</text>
</comment>
<dbReference type="GO" id="GO:0008830">
    <property type="term" value="F:dTDP-4-dehydrorhamnose 3,5-epimerase activity"/>
    <property type="evidence" value="ECO:0007669"/>
    <property type="project" value="UniProtKB-UniRule"/>
</dbReference>
<comment type="catalytic activity">
    <reaction evidence="3">
        <text>dTDP-4-dehydro-6-deoxy-alpha-D-glucose = dTDP-4-dehydro-beta-L-rhamnose</text>
        <dbReference type="Rhea" id="RHEA:16969"/>
        <dbReference type="ChEBI" id="CHEBI:57649"/>
        <dbReference type="ChEBI" id="CHEBI:62830"/>
        <dbReference type="EC" id="5.1.3.13"/>
    </reaction>
</comment>
<feature type="active site" description="Proton acceptor" evidence="1">
    <location>
        <position position="21"/>
    </location>
</feature>
<dbReference type="GO" id="GO:0005829">
    <property type="term" value="C:cytosol"/>
    <property type="evidence" value="ECO:0007669"/>
    <property type="project" value="TreeGrafter"/>
</dbReference>
<proteinExistence type="inferred from homology"/>
<dbReference type="UniPathway" id="UPA00124"/>
<feature type="site" description="Participates in a stacking interaction with the thymidine ring of dTDP-4-oxo-6-deoxyglucose" evidence="2">
    <location>
        <position position="97"/>
    </location>
</feature>
<dbReference type="GO" id="GO:0000271">
    <property type="term" value="P:polysaccharide biosynthetic process"/>
    <property type="evidence" value="ECO:0007669"/>
    <property type="project" value="TreeGrafter"/>
</dbReference>
<protein>
    <recommendedName>
        <fullName evidence="3">dTDP-4-dehydrorhamnose 3,5-epimerase</fullName>
        <ecNumber evidence="3">5.1.3.13</ecNumber>
    </recommendedName>
    <alternativeName>
        <fullName evidence="3">Thymidine diphospho-4-keto-rhamnose 3,5-epimerase</fullName>
    </alternativeName>
</protein>
<dbReference type="InterPro" id="IPR011051">
    <property type="entry name" value="RmlC_Cupin_sf"/>
</dbReference>
<sequence>MNQKFQDNESRSSYGVIRGLHYQLAPYSQAKLVRVLEGRVYDVAVDLRKDSPTFGKWEGVELSGENKKQFLIPKGFAHGFSVLSETAVFAYKCDEYYHPEAEDGIIYNDPALNIDWKIPEKDAKLSEKDKLLPELKNARIQKYLLMKIIYIPRKGDSIETACNRRLRIHRQQLYPLYAEKISGLSNRKP</sequence>